<dbReference type="Gene3D" id="2.40.50.100">
    <property type="match status" value="1"/>
</dbReference>
<evidence type="ECO:0000256" key="1">
    <source>
        <dbReference type="ARBA" id="ARBA00004167"/>
    </source>
</evidence>
<dbReference type="Gene3D" id="1.10.287.470">
    <property type="entry name" value="Helix hairpin bin"/>
    <property type="match status" value="2"/>
</dbReference>
<proteinExistence type="predicted"/>
<protein>
    <submittedName>
        <fullName evidence="8">Secretion protein HlyD</fullName>
    </submittedName>
</protein>
<dbReference type="SUPFAM" id="SSF111369">
    <property type="entry name" value="HlyD-like secretion proteins"/>
    <property type="match status" value="3"/>
</dbReference>
<accession>A0A9R1CUI5</accession>
<dbReference type="InterPro" id="IPR058792">
    <property type="entry name" value="Beta-barrel_RND_2"/>
</dbReference>
<dbReference type="RefSeq" id="WP_373316561.1">
    <property type="nucleotide sequence ID" value="NZ_BPTU01000003.1"/>
</dbReference>
<evidence type="ECO:0000259" key="7">
    <source>
        <dbReference type="Pfam" id="PF25954"/>
    </source>
</evidence>
<dbReference type="InterPro" id="IPR058625">
    <property type="entry name" value="MdtA-like_BSH"/>
</dbReference>
<dbReference type="AlphaFoldDB" id="A0A9R1CUI5"/>
<keyword evidence="3 5" id="KW-1133">Transmembrane helix</keyword>
<organism evidence="8 9">
    <name type="scientific">Prevotella lacticifex</name>
    <dbReference type="NCBI Taxonomy" id="2854755"/>
    <lineage>
        <taxon>Bacteria</taxon>
        <taxon>Pseudomonadati</taxon>
        <taxon>Bacteroidota</taxon>
        <taxon>Bacteroidia</taxon>
        <taxon>Bacteroidales</taxon>
        <taxon>Prevotellaceae</taxon>
        <taxon>Prevotella</taxon>
    </lineage>
</organism>
<dbReference type="Gene3D" id="2.40.30.170">
    <property type="match status" value="1"/>
</dbReference>
<dbReference type="PANTHER" id="PTHR30386">
    <property type="entry name" value="MEMBRANE FUSION SUBUNIT OF EMRAB-TOLC MULTIDRUG EFFLUX PUMP"/>
    <property type="match status" value="1"/>
</dbReference>
<comment type="caution">
    <text evidence="8">The sequence shown here is derived from an EMBL/GenBank/DDBJ whole genome shotgun (WGS) entry which is preliminary data.</text>
</comment>
<dbReference type="Pfam" id="PF25954">
    <property type="entry name" value="Beta-barrel_RND_2"/>
    <property type="match status" value="1"/>
</dbReference>
<evidence type="ECO:0000313" key="9">
    <source>
        <dbReference type="Proteomes" id="UP000825483"/>
    </source>
</evidence>
<feature type="transmembrane region" description="Helical" evidence="5">
    <location>
        <begin position="12"/>
        <end position="31"/>
    </location>
</feature>
<gene>
    <name evidence="8" type="ORF">PRLR5076_05020</name>
</gene>
<evidence type="ECO:0000259" key="6">
    <source>
        <dbReference type="Pfam" id="PF25917"/>
    </source>
</evidence>
<dbReference type="Proteomes" id="UP000825483">
    <property type="component" value="Unassembled WGS sequence"/>
</dbReference>
<evidence type="ECO:0000256" key="4">
    <source>
        <dbReference type="ARBA" id="ARBA00023136"/>
    </source>
</evidence>
<dbReference type="EMBL" id="BPUB01000001">
    <property type="protein sequence ID" value="GJG57651.1"/>
    <property type="molecule type" value="Genomic_DNA"/>
</dbReference>
<dbReference type="Pfam" id="PF25917">
    <property type="entry name" value="BSH_RND"/>
    <property type="match status" value="1"/>
</dbReference>
<evidence type="ECO:0000256" key="5">
    <source>
        <dbReference type="SAM" id="Phobius"/>
    </source>
</evidence>
<dbReference type="GeneID" id="72468557"/>
<dbReference type="InterPro" id="IPR050739">
    <property type="entry name" value="MFP"/>
</dbReference>
<sequence>MRKRKQVLQAYNIVVIALLVIGVVYICVRFLHPGFNEWTDNAMVHRDLTPVNARVQGFVKEIRLQEFQYVHKGDTLVVLEDTELALQEQQAEASEQGAQSGEQAVSAGMTTTDRNVATANAGAAVAGSGEQIASAQTSAAGAAVQSSQASTDEMRVEMENAHKDFNRYEQLLAKGAVTQQQYDNARTAYESARSRYQNAVARRNQAVAQHNVARANQKAASARLAQANAQTLSTASIKTQQEHALTQSRAGVKAAHSGSELARLRRSYTVITAPCDGYVGRKNIYVGQLIQPGQFIINIVNTDHVWIIANYRETQLKNITVGAKATFQADAIPGVTFNGRVESISLATGAAYGNMPVDNSTGNFVKVEQRVPVRIELTKDNNPKEVAKLISGLNVETKVDY</sequence>
<reference evidence="8" key="1">
    <citation type="journal article" date="2022" name="Int. J. Syst. Evol. Microbiol.">
        <title>Prevotella lacticifex sp. nov., isolated from the rumen of cows.</title>
        <authorList>
            <person name="Shinkai T."/>
            <person name="Ikeyama N."/>
            <person name="Kumagai M."/>
            <person name="Ohmori H."/>
            <person name="Sakamoto M."/>
            <person name="Ohkuma M."/>
            <person name="Mitsumori M."/>
        </authorList>
    </citation>
    <scope>NUCLEOTIDE SEQUENCE</scope>
    <source>
        <strain evidence="8">R5076</strain>
    </source>
</reference>
<name>A0A9R1CUI5_9BACT</name>
<evidence type="ECO:0000256" key="2">
    <source>
        <dbReference type="ARBA" id="ARBA00022692"/>
    </source>
</evidence>
<evidence type="ECO:0000313" key="8">
    <source>
        <dbReference type="EMBL" id="GJG57651.1"/>
    </source>
</evidence>
<dbReference type="PANTHER" id="PTHR30386:SF26">
    <property type="entry name" value="TRANSPORT PROTEIN COMB"/>
    <property type="match status" value="1"/>
</dbReference>
<feature type="domain" description="Multidrug resistance protein MdtA-like barrel-sandwich hybrid" evidence="6">
    <location>
        <begin position="51"/>
        <end position="300"/>
    </location>
</feature>
<comment type="subcellular location">
    <subcellularLocation>
        <location evidence="1">Membrane</location>
        <topology evidence="1">Single-pass membrane protein</topology>
    </subcellularLocation>
</comment>
<keyword evidence="4 5" id="KW-0472">Membrane</keyword>
<keyword evidence="2 5" id="KW-0812">Transmembrane</keyword>
<feature type="domain" description="CusB-like beta-barrel" evidence="7">
    <location>
        <begin position="305"/>
        <end position="344"/>
    </location>
</feature>
<evidence type="ECO:0000256" key="3">
    <source>
        <dbReference type="ARBA" id="ARBA00022989"/>
    </source>
</evidence>
<keyword evidence="9" id="KW-1185">Reference proteome</keyword>
<dbReference type="GO" id="GO:0016020">
    <property type="term" value="C:membrane"/>
    <property type="evidence" value="ECO:0007669"/>
    <property type="project" value="UniProtKB-SubCell"/>
</dbReference>